<organism evidence="1 2">
    <name type="scientific">Pontivivens ytuae</name>
    <dbReference type="NCBI Taxonomy" id="2789856"/>
    <lineage>
        <taxon>Bacteria</taxon>
        <taxon>Pseudomonadati</taxon>
        <taxon>Pseudomonadota</taxon>
        <taxon>Alphaproteobacteria</taxon>
        <taxon>Rhodobacterales</taxon>
        <taxon>Paracoccaceae</taxon>
        <taxon>Pontivivens</taxon>
    </lineage>
</organism>
<keyword evidence="2" id="KW-1185">Reference proteome</keyword>
<evidence type="ECO:0000313" key="2">
    <source>
        <dbReference type="Proteomes" id="UP000594800"/>
    </source>
</evidence>
<dbReference type="KEGG" id="poz:I0K15_03260"/>
<proteinExistence type="predicted"/>
<sequence>MPQPLFTSEVFARRILCLAPDGRVVTWAENMVLAGFDSPHLSVLLGEIAPFNAFEIDDMLGRIHRELGAPQIVSVSAAIEILATAAARWVAAGRLTRASVMSSVAQLYIRNRD</sequence>
<accession>A0A7S9LT41</accession>
<dbReference type="RefSeq" id="WP_196104005.1">
    <property type="nucleotide sequence ID" value="NZ_CP064942.1"/>
</dbReference>
<reference evidence="1 2" key="1">
    <citation type="submission" date="2020-11" db="EMBL/GenBank/DDBJ databases">
        <title>Description of Pontivivens ytuae sp. nov. isolated from deep sea sediment of Mariana Trench.</title>
        <authorList>
            <person name="Wang Z."/>
            <person name="Sun Q.-L."/>
            <person name="Xu X.-D."/>
            <person name="Tang Y.-Z."/>
            <person name="Zhang J."/>
        </authorList>
    </citation>
    <scope>NUCLEOTIDE SEQUENCE [LARGE SCALE GENOMIC DNA]</scope>
    <source>
        <strain evidence="1 2">MT2928</strain>
    </source>
</reference>
<dbReference type="EMBL" id="CP064942">
    <property type="protein sequence ID" value="QPH54804.1"/>
    <property type="molecule type" value="Genomic_DNA"/>
</dbReference>
<dbReference type="AlphaFoldDB" id="A0A7S9LT41"/>
<protein>
    <submittedName>
        <fullName evidence="1">Uncharacterized protein</fullName>
    </submittedName>
</protein>
<evidence type="ECO:0000313" key="1">
    <source>
        <dbReference type="EMBL" id="QPH54804.1"/>
    </source>
</evidence>
<dbReference type="Proteomes" id="UP000594800">
    <property type="component" value="Chromosome"/>
</dbReference>
<name>A0A7S9LT41_9RHOB</name>
<gene>
    <name evidence="1" type="ORF">I0K15_03260</name>
</gene>